<gene>
    <name evidence="1" type="ORF">A8V01_15495</name>
</gene>
<dbReference type="AlphaFoldDB" id="A0A2K2G3E8"/>
<reference evidence="1 2" key="1">
    <citation type="submission" date="2016-05" db="EMBL/GenBank/DDBJ databases">
        <title>Complete genome sequence of Novosphingobium guangzhouense SA925(T).</title>
        <authorList>
            <person name="Sha S."/>
        </authorList>
    </citation>
    <scope>NUCLEOTIDE SEQUENCE [LARGE SCALE GENOMIC DNA]</scope>
    <source>
        <strain evidence="1 2">SA925</strain>
    </source>
</reference>
<proteinExistence type="predicted"/>
<name>A0A2K2G3E8_9SPHN</name>
<protein>
    <submittedName>
        <fullName evidence="1">Uncharacterized protein</fullName>
    </submittedName>
</protein>
<evidence type="ECO:0000313" key="1">
    <source>
        <dbReference type="EMBL" id="PNU05569.1"/>
    </source>
</evidence>
<dbReference type="EMBL" id="LYMM01000024">
    <property type="protein sequence ID" value="PNU05569.1"/>
    <property type="molecule type" value="Genomic_DNA"/>
</dbReference>
<evidence type="ECO:0000313" key="2">
    <source>
        <dbReference type="Proteomes" id="UP000236327"/>
    </source>
</evidence>
<dbReference type="Gene3D" id="2.170.130.10">
    <property type="entry name" value="TonB-dependent receptor, plug domain"/>
    <property type="match status" value="1"/>
</dbReference>
<organism evidence="1 2">
    <name type="scientific">Novosphingobium guangzhouense</name>
    <dbReference type="NCBI Taxonomy" id="1850347"/>
    <lineage>
        <taxon>Bacteria</taxon>
        <taxon>Pseudomonadati</taxon>
        <taxon>Pseudomonadota</taxon>
        <taxon>Alphaproteobacteria</taxon>
        <taxon>Sphingomonadales</taxon>
        <taxon>Sphingomonadaceae</taxon>
        <taxon>Novosphingobium</taxon>
    </lineage>
</organism>
<keyword evidence="2" id="KW-1185">Reference proteome</keyword>
<dbReference type="Proteomes" id="UP000236327">
    <property type="component" value="Unassembled WGS sequence"/>
</dbReference>
<comment type="caution">
    <text evidence="1">The sequence shown here is derived from an EMBL/GenBank/DDBJ whole genome shotgun (WGS) entry which is preliminary data.</text>
</comment>
<dbReference type="InterPro" id="IPR037066">
    <property type="entry name" value="Plug_dom_sf"/>
</dbReference>
<sequence length="65" mass="6950">MQQNGIQRLTDAFDLDTSVVRQITLVEVLKGPAAALVARGEPSGTINLPSKQAELGRSFRTAAIQ</sequence>
<dbReference type="SUPFAM" id="SSF56935">
    <property type="entry name" value="Porins"/>
    <property type="match status" value="1"/>
</dbReference>
<accession>A0A2K2G3E8</accession>